<keyword evidence="2" id="KW-1133">Transmembrane helix</keyword>
<feature type="domain" description="Acyltransferase 3" evidence="3">
    <location>
        <begin position="70"/>
        <end position="231"/>
    </location>
</feature>
<feature type="transmembrane region" description="Helical" evidence="2">
    <location>
        <begin position="519"/>
        <end position="537"/>
    </location>
</feature>
<dbReference type="PANTHER" id="PTHR23028:SF53">
    <property type="entry name" value="ACYL_TRANSF_3 DOMAIN-CONTAINING PROTEIN"/>
    <property type="match status" value="1"/>
</dbReference>
<dbReference type="PANTHER" id="PTHR23028">
    <property type="entry name" value="ACETYLTRANSFERASE"/>
    <property type="match status" value="1"/>
</dbReference>
<evidence type="ECO:0000256" key="1">
    <source>
        <dbReference type="SAM" id="MobiDB-lite"/>
    </source>
</evidence>
<dbReference type="GO" id="GO:0016747">
    <property type="term" value="F:acyltransferase activity, transferring groups other than amino-acyl groups"/>
    <property type="evidence" value="ECO:0007669"/>
    <property type="project" value="InterPro"/>
</dbReference>
<feature type="transmembrane region" description="Helical" evidence="2">
    <location>
        <begin position="488"/>
        <end position="507"/>
    </location>
</feature>
<dbReference type="GO" id="GO:0016020">
    <property type="term" value="C:membrane"/>
    <property type="evidence" value="ECO:0007669"/>
    <property type="project" value="TreeGrafter"/>
</dbReference>
<feature type="transmembrane region" description="Helical" evidence="2">
    <location>
        <begin position="391"/>
        <end position="410"/>
    </location>
</feature>
<feature type="transmembrane region" description="Helical" evidence="2">
    <location>
        <begin position="101"/>
        <end position="121"/>
    </location>
</feature>
<dbReference type="AlphaFoldDB" id="A0A1Y5IE58"/>
<dbReference type="Pfam" id="PF01757">
    <property type="entry name" value="Acyl_transf_3"/>
    <property type="match status" value="1"/>
</dbReference>
<feature type="region of interest" description="Disordered" evidence="1">
    <location>
        <begin position="1"/>
        <end position="57"/>
    </location>
</feature>
<protein>
    <recommendedName>
        <fullName evidence="3">Acyltransferase 3 domain-containing protein</fullName>
    </recommendedName>
</protein>
<feature type="transmembrane region" description="Helical" evidence="2">
    <location>
        <begin position="266"/>
        <end position="285"/>
    </location>
</feature>
<proteinExistence type="predicted"/>
<accession>A0A1Y5IE58</accession>
<feature type="transmembrane region" description="Helical" evidence="2">
    <location>
        <begin position="713"/>
        <end position="731"/>
    </location>
</feature>
<dbReference type="InterPro" id="IPR002656">
    <property type="entry name" value="Acyl_transf_3_dom"/>
</dbReference>
<feature type="transmembrane region" description="Helical" evidence="2">
    <location>
        <begin position="325"/>
        <end position="345"/>
    </location>
</feature>
<keyword evidence="2" id="KW-0472">Membrane</keyword>
<evidence type="ECO:0000256" key="2">
    <source>
        <dbReference type="SAM" id="Phobius"/>
    </source>
</evidence>
<dbReference type="GO" id="GO:0000271">
    <property type="term" value="P:polysaccharide biosynthetic process"/>
    <property type="evidence" value="ECO:0007669"/>
    <property type="project" value="TreeGrafter"/>
</dbReference>
<name>A0A1Y5IE58_OSTTA</name>
<evidence type="ECO:0000313" key="4">
    <source>
        <dbReference type="EMBL" id="OUS46474.1"/>
    </source>
</evidence>
<feature type="compositionally biased region" description="Basic and acidic residues" evidence="1">
    <location>
        <begin position="11"/>
        <end position="25"/>
    </location>
</feature>
<feature type="transmembrane region" description="Helical" evidence="2">
    <location>
        <begin position="366"/>
        <end position="385"/>
    </location>
</feature>
<keyword evidence="2" id="KW-0812">Transmembrane</keyword>
<feature type="transmembrane region" description="Helical" evidence="2">
    <location>
        <begin position="751"/>
        <end position="771"/>
    </location>
</feature>
<dbReference type="EMBL" id="KZ155783">
    <property type="protein sequence ID" value="OUS46474.1"/>
    <property type="molecule type" value="Genomic_DNA"/>
</dbReference>
<feature type="transmembrane region" description="Helical" evidence="2">
    <location>
        <begin position="141"/>
        <end position="160"/>
    </location>
</feature>
<feature type="compositionally biased region" description="Polar residues" evidence="1">
    <location>
        <begin position="34"/>
        <end position="48"/>
    </location>
</feature>
<dbReference type="Proteomes" id="UP000195557">
    <property type="component" value="Unassembled WGS sequence"/>
</dbReference>
<feature type="transmembrane region" description="Helical" evidence="2">
    <location>
        <begin position="180"/>
        <end position="203"/>
    </location>
</feature>
<feature type="compositionally biased region" description="Polar residues" evidence="1">
    <location>
        <begin position="1030"/>
        <end position="1040"/>
    </location>
</feature>
<sequence>MLRCMTAPFQRDVDIVDDRNDQDRESAEEEDKVSQPSANEMTDQSPDSAATDEPAFGERVTPVDEIDTSAITGLRAITALQIACGHWLLFFGNNSNPYLDFQGGIAVSIFFLITGFVMYIAYHEKVQSARFQYWDFIKTRYIRMLPLHWFALAWYAPFIALNYRTIVNDYNFWQNKSGEINLIMGIALTPFLMQSWVFSLCYWNSVCWSLSCQLGYYFCFPWMTRKLNILMSKVDEKVSSDFQEDPENRVSDVDRFDAIQKSCRKYLWYAYHASYMAPLSLMGAMNSPAFRNMWRDADMDSRAHVVVTALDNDLDGMRAYFCGRAWFPVRLPIFFMGMLLGAMRLRLARRGVTPNTERVWARFTDCFSFAFSLWLIACITASGLVADSKNIRIFNEFFLTAPCAFWLYGLTVTRKSFTVTFLRNPVMQSIGSWSFAMYLLQFPLFTSWAALEYDTWRVFPECDRSSPDVKVWADCFHNFDASTSHPNVVVIGFLFFLTILSFVHTGDSGATHDGVSTRIAAWFVNLMLAVALLIYTVRTWPPPERVFPRRRPLLTVPWCCWARILGYGVFDWRTGRLAPWIDFLRERHEILNVFAGDSKFTTKKCRFAHLLTELASTAAVSMVLTDLTTAKVSGGFWTKQIWVFVLLMTYDIVLGIALRLAALGATKASFEAAENVGFECAENGELMDLENEEQLIEMGIKATCAFNALQNRFVMVCFMFSCTNLLVSALWTHLSNPADGCGDSVNTFMAYMYVFGLYQGFNLIVISPMSLSVRWSLAAFLVTRIPEVKTPQETMNCCWRARCPKLCGCVPPLVTPLDQRTVSRLFMSPRKVDRVTTKDIAAVAAAAGTSRYSSQESPLTPMTPVPEMTRDAEPGQNLFPSPSPRYTDDDASTECVDEEMGTPVEVTPELQRSLSRSMSHRNEPSPADKYDMLRRQVSMRSEIDPSDIDYVRYPDGSLEDPSTIEKENQEPEQIAGESAFAAARMALMSAGKLTPEQASRTKQVTHNWNTMLERSADHDESPSVTVAEDIQNTPKETSPPTYDGRDSPKPTPPKRRSSKSKESAESLFDEKLDEDPWGEDA</sequence>
<evidence type="ECO:0000259" key="3">
    <source>
        <dbReference type="Pfam" id="PF01757"/>
    </source>
</evidence>
<feature type="compositionally biased region" description="Basic and acidic residues" evidence="1">
    <location>
        <begin position="1059"/>
        <end position="1070"/>
    </location>
</feature>
<feature type="region of interest" description="Disordered" evidence="1">
    <location>
        <begin position="1013"/>
        <end position="1081"/>
    </location>
</feature>
<feature type="compositionally biased region" description="Acidic residues" evidence="1">
    <location>
        <begin position="1071"/>
        <end position="1081"/>
    </location>
</feature>
<feature type="region of interest" description="Disordered" evidence="1">
    <location>
        <begin position="941"/>
        <end position="973"/>
    </location>
</feature>
<organism evidence="4">
    <name type="scientific">Ostreococcus tauri</name>
    <name type="common">Marine green alga</name>
    <dbReference type="NCBI Taxonomy" id="70448"/>
    <lineage>
        <taxon>Eukaryota</taxon>
        <taxon>Viridiplantae</taxon>
        <taxon>Chlorophyta</taxon>
        <taxon>Mamiellophyceae</taxon>
        <taxon>Mamiellales</taxon>
        <taxon>Bathycoccaceae</taxon>
        <taxon>Ostreococcus</taxon>
    </lineage>
</organism>
<feature type="transmembrane region" description="Helical" evidence="2">
    <location>
        <begin position="430"/>
        <end position="451"/>
    </location>
</feature>
<feature type="transmembrane region" description="Helical" evidence="2">
    <location>
        <begin position="641"/>
        <end position="662"/>
    </location>
</feature>
<gene>
    <name evidence="4" type="ORF">BE221DRAFT_212598</name>
</gene>
<reference evidence="4" key="1">
    <citation type="submission" date="2017-04" db="EMBL/GenBank/DDBJ databases">
        <title>Population genomics of picophytoplankton unveils novel chromosome hypervariability.</title>
        <authorList>
            <consortium name="DOE Joint Genome Institute"/>
            <person name="Blanc-Mathieu R."/>
            <person name="Krasovec M."/>
            <person name="Hebrard M."/>
            <person name="Yau S."/>
            <person name="Desgranges E."/>
            <person name="Martin J."/>
            <person name="Schackwitz W."/>
            <person name="Kuo A."/>
            <person name="Salin G."/>
            <person name="Donnadieu C."/>
            <person name="Desdevises Y."/>
            <person name="Sanchez-Ferandin S."/>
            <person name="Moreau H."/>
            <person name="Rivals E."/>
            <person name="Grigoriev I.V."/>
            <person name="Grimsley N."/>
            <person name="Eyre-Walker A."/>
            <person name="Piganeau G."/>
        </authorList>
    </citation>
    <scope>NUCLEOTIDE SEQUENCE [LARGE SCALE GENOMIC DNA]</scope>
    <source>
        <strain evidence="4">RCC 1115</strain>
    </source>
</reference>
<dbReference type="InterPro" id="IPR050879">
    <property type="entry name" value="Acyltransferase_3"/>
</dbReference>
<feature type="region of interest" description="Disordered" evidence="1">
    <location>
        <begin position="872"/>
        <end position="891"/>
    </location>
</feature>